<reference evidence="1" key="1">
    <citation type="journal article" date="2015" name="Nature">
        <title>Complex archaea that bridge the gap between prokaryotes and eukaryotes.</title>
        <authorList>
            <person name="Spang A."/>
            <person name="Saw J.H."/>
            <person name="Jorgensen S.L."/>
            <person name="Zaremba-Niedzwiedzka K."/>
            <person name="Martijn J."/>
            <person name="Lind A.E."/>
            <person name="van Eijk R."/>
            <person name="Schleper C."/>
            <person name="Guy L."/>
            <person name="Ettema T.J."/>
        </authorList>
    </citation>
    <scope>NUCLEOTIDE SEQUENCE</scope>
</reference>
<dbReference type="EMBL" id="LAZR01011780">
    <property type="protein sequence ID" value="KKM59903.1"/>
    <property type="molecule type" value="Genomic_DNA"/>
</dbReference>
<protein>
    <submittedName>
        <fullName evidence="1">Uncharacterized protein</fullName>
    </submittedName>
</protein>
<sequence length="165" mass="18668">MNSESSSSIPKKVYITSVPHTEQLAIALEILKKYPDLNLTPTIVLNLNANRSDTPRDSKNFEKQAIEYWKRFWKVLPPSAIFEHELIGTFLVMGALAPIFNTKIDGRPLAKMANGPRNILRGLGIGEVQTTKYVNSLAEGRHMLIVRVFQNKLKLLEKALEVLKR</sequence>
<name>A0A0F9IRA8_9ZZZZ</name>
<comment type="caution">
    <text evidence="1">The sequence shown here is derived from an EMBL/GenBank/DDBJ whole genome shotgun (WGS) entry which is preliminary data.</text>
</comment>
<accession>A0A0F9IRA8</accession>
<evidence type="ECO:0000313" key="1">
    <source>
        <dbReference type="EMBL" id="KKM59903.1"/>
    </source>
</evidence>
<dbReference type="AlphaFoldDB" id="A0A0F9IRA8"/>
<organism evidence="1">
    <name type="scientific">marine sediment metagenome</name>
    <dbReference type="NCBI Taxonomy" id="412755"/>
    <lineage>
        <taxon>unclassified sequences</taxon>
        <taxon>metagenomes</taxon>
        <taxon>ecological metagenomes</taxon>
    </lineage>
</organism>
<gene>
    <name evidence="1" type="ORF">LCGC14_1547360</name>
</gene>
<proteinExistence type="predicted"/>